<dbReference type="KEGG" id="hhg:XM38_009670"/>
<dbReference type="Pfam" id="PF17172">
    <property type="entry name" value="GST_N_4"/>
    <property type="match status" value="1"/>
</dbReference>
<feature type="domain" description="GST N-terminal" evidence="1">
    <location>
        <begin position="1"/>
        <end position="78"/>
    </location>
</feature>
<dbReference type="InterPro" id="IPR033468">
    <property type="entry name" value="Metaxin_GST"/>
</dbReference>
<dbReference type="PROSITE" id="PS50404">
    <property type="entry name" value="GST_NTER"/>
    <property type="match status" value="1"/>
</dbReference>
<gene>
    <name evidence="2" type="ORF">XM38_009670</name>
</gene>
<dbReference type="InterPro" id="IPR036249">
    <property type="entry name" value="Thioredoxin-like_sf"/>
</dbReference>
<proteinExistence type="predicted"/>
<dbReference type="Pfam" id="PF17171">
    <property type="entry name" value="GST_C_6"/>
    <property type="match status" value="1"/>
</dbReference>
<dbReference type="EMBL" id="CP021983">
    <property type="protein sequence ID" value="ASC70037.1"/>
    <property type="molecule type" value="Genomic_DNA"/>
</dbReference>
<evidence type="ECO:0000259" key="1">
    <source>
        <dbReference type="PROSITE" id="PS50404"/>
    </source>
</evidence>
<dbReference type="InterPro" id="IPR026928">
    <property type="entry name" value="FAX/IsoI-like"/>
</dbReference>
<dbReference type="OrthoDB" id="9810080at2"/>
<dbReference type="PANTHER" id="PTHR12289">
    <property type="entry name" value="METAXIN RELATED"/>
    <property type="match status" value="1"/>
</dbReference>
<dbReference type="AlphaFoldDB" id="A0A1Z3HIV3"/>
<keyword evidence="3" id="KW-1185">Reference proteome</keyword>
<dbReference type="PANTHER" id="PTHR12289:SF41">
    <property type="entry name" value="FAILED AXON CONNECTIONS-RELATED"/>
    <property type="match status" value="1"/>
</dbReference>
<dbReference type="SFLD" id="SFLDG01180">
    <property type="entry name" value="SUF1"/>
    <property type="match status" value="1"/>
</dbReference>
<dbReference type="CDD" id="cd03193">
    <property type="entry name" value="GST_C_Metaxin"/>
    <property type="match status" value="1"/>
</dbReference>
<name>A0A1Z3HIV3_9CYAN</name>
<evidence type="ECO:0000313" key="3">
    <source>
        <dbReference type="Proteomes" id="UP000191901"/>
    </source>
</evidence>
<dbReference type="InterPro" id="IPR040079">
    <property type="entry name" value="Glutathione_S-Trfase"/>
</dbReference>
<dbReference type="RefSeq" id="WP_088429212.1">
    <property type="nucleotide sequence ID" value="NZ_CP021983.2"/>
</dbReference>
<dbReference type="Gene3D" id="3.40.30.10">
    <property type="entry name" value="Glutaredoxin"/>
    <property type="match status" value="1"/>
</dbReference>
<dbReference type="STRING" id="1641165.XM38_11590"/>
<dbReference type="InterPro" id="IPR012336">
    <property type="entry name" value="Thioredoxin-like_fold"/>
</dbReference>
<dbReference type="SUPFAM" id="SSF47616">
    <property type="entry name" value="GST C-terminal domain-like"/>
    <property type="match status" value="1"/>
</dbReference>
<dbReference type="SUPFAM" id="SSF52833">
    <property type="entry name" value="Thioredoxin-like"/>
    <property type="match status" value="1"/>
</dbReference>
<dbReference type="InterPro" id="IPR004045">
    <property type="entry name" value="Glutathione_S-Trfase_N"/>
</dbReference>
<protein>
    <recommendedName>
        <fullName evidence="1">GST N-terminal domain-containing protein</fullName>
    </recommendedName>
</protein>
<dbReference type="SFLD" id="SFLDG01200">
    <property type="entry name" value="SUF1.1"/>
    <property type="match status" value="1"/>
</dbReference>
<organism evidence="2 3">
    <name type="scientific">Halomicronema hongdechloris C2206</name>
    <dbReference type="NCBI Taxonomy" id="1641165"/>
    <lineage>
        <taxon>Bacteria</taxon>
        <taxon>Bacillati</taxon>
        <taxon>Cyanobacteriota</taxon>
        <taxon>Cyanophyceae</taxon>
        <taxon>Nodosilineales</taxon>
        <taxon>Nodosilineaceae</taxon>
        <taxon>Halomicronema</taxon>
    </lineage>
</organism>
<dbReference type="Proteomes" id="UP000191901">
    <property type="component" value="Chromosome"/>
</dbReference>
<sequence length="234" mass="27288">MITLYQFQPCLGVRNPSPFCLKLETYLRMVGLPYEVDLNADVRKAPKKKLPYIVDGDRIVADSGFIIDYLKDTYGDPLDRHLSLPDQGISLAFRRLMEENLYWVMLYSRWAEDENWAVIRELYFSSLPPVLRSIVPGLVRRDALRNLYGHGMGHHNRNEIYEIGRRDVKALSDFLRDKPFLLGDSPTSLDAIGYAFLVNLVRVELPSVISDYTRQFENLKDYCDRMQARFWQSL</sequence>
<dbReference type="SFLD" id="SFLDS00019">
    <property type="entry name" value="Glutathione_Transferase_(cytos"/>
    <property type="match status" value="1"/>
</dbReference>
<dbReference type="Gene3D" id="1.20.1050.10">
    <property type="match status" value="1"/>
</dbReference>
<dbReference type="InterPro" id="IPR050931">
    <property type="entry name" value="Mito_Protein_Transport_Metaxin"/>
</dbReference>
<dbReference type="InterPro" id="IPR036282">
    <property type="entry name" value="Glutathione-S-Trfase_C_sf"/>
</dbReference>
<evidence type="ECO:0000313" key="2">
    <source>
        <dbReference type="EMBL" id="ASC70037.1"/>
    </source>
</evidence>
<reference evidence="2 3" key="1">
    <citation type="journal article" date="2016" name="Biochim. Biophys. Acta">
        <title>Characterization of red-shifted phycobilisomes isolated from the chlorophyll f-containing cyanobacterium Halomicronema hongdechloris.</title>
        <authorList>
            <person name="Li Y."/>
            <person name="Lin Y."/>
            <person name="Garvey C.J."/>
            <person name="Birch D."/>
            <person name="Corkery R.W."/>
            <person name="Loughlin P.C."/>
            <person name="Scheer H."/>
            <person name="Willows R.D."/>
            <person name="Chen M."/>
        </authorList>
    </citation>
    <scope>NUCLEOTIDE SEQUENCE [LARGE SCALE GENOMIC DNA]</scope>
    <source>
        <strain evidence="2 3">C2206</strain>
    </source>
</reference>
<dbReference type="CDD" id="cd03080">
    <property type="entry name" value="GST_N_Metaxin_like"/>
    <property type="match status" value="1"/>
</dbReference>
<accession>A0A1Z3HIV3</accession>
<dbReference type="GO" id="GO:0005737">
    <property type="term" value="C:cytoplasm"/>
    <property type="evidence" value="ECO:0007669"/>
    <property type="project" value="TreeGrafter"/>
</dbReference>